<protein>
    <submittedName>
        <fullName evidence="1">Uncharacterized protein</fullName>
    </submittedName>
</protein>
<dbReference type="EMBL" id="LUHQ01000003">
    <property type="protein sequence ID" value="OAP05467.1"/>
    <property type="molecule type" value="Genomic_DNA"/>
</dbReference>
<comment type="caution">
    <text evidence="1">The sequence shown here is derived from an EMBL/GenBank/DDBJ whole genome shotgun (WGS) entry which is preliminary data.</text>
</comment>
<reference evidence="2" key="1">
    <citation type="journal article" date="2016" name="Proc. Natl. Acad. Sci. U.S.A.">
        <title>Chromosome-level assembly of Arabidopsis thaliana Ler reveals the extent of translocation and inversion polymorphisms.</title>
        <authorList>
            <person name="Zapata L."/>
            <person name="Ding J."/>
            <person name="Willing E.M."/>
            <person name="Hartwig B."/>
            <person name="Bezdan D."/>
            <person name="Jiao W.B."/>
            <person name="Patel V."/>
            <person name="Velikkakam James G."/>
            <person name="Koornneef M."/>
            <person name="Ossowski S."/>
            <person name="Schneeberger K."/>
        </authorList>
    </citation>
    <scope>NUCLEOTIDE SEQUENCE [LARGE SCALE GENOMIC DNA]</scope>
    <source>
        <strain evidence="2">cv. Landsberg erecta</strain>
    </source>
</reference>
<name>A0A178VG94_ARATH</name>
<accession>A0A178VG94</accession>
<organism evidence="1 2">
    <name type="scientific">Arabidopsis thaliana</name>
    <name type="common">Mouse-ear cress</name>
    <dbReference type="NCBI Taxonomy" id="3702"/>
    <lineage>
        <taxon>Eukaryota</taxon>
        <taxon>Viridiplantae</taxon>
        <taxon>Streptophyta</taxon>
        <taxon>Embryophyta</taxon>
        <taxon>Tracheophyta</taxon>
        <taxon>Spermatophyta</taxon>
        <taxon>Magnoliopsida</taxon>
        <taxon>eudicotyledons</taxon>
        <taxon>Gunneridae</taxon>
        <taxon>Pentapetalae</taxon>
        <taxon>rosids</taxon>
        <taxon>malvids</taxon>
        <taxon>Brassicales</taxon>
        <taxon>Brassicaceae</taxon>
        <taxon>Camelineae</taxon>
        <taxon>Arabidopsis</taxon>
    </lineage>
</organism>
<gene>
    <name evidence="1" type="ordered locus">AXX17_At3g35010</name>
</gene>
<evidence type="ECO:0000313" key="1">
    <source>
        <dbReference type="EMBL" id="OAP05467.1"/>
    </source>
</evidence>
<evidence type="ECO:0000313" key="2">
    <source>
        <dbReference type="Proteomes" id="UP000078284"/>
    </source>
</evidence>
<dbReference type="Proteomes" id="UP000078284">
    <property type="component" value="Chromosome 3"/>
</dbReference>
<proteinExistence type="predicted"/>
<sequence>MPLPFGLQTWTDYLSKWGLLVGECNSVRTVFFVTLRRKTETISCSTILSPRRIWHILLQRLG</sequence>
<dbReference type="AlphaFoldDB" id="A0A178VG94"/>